<proteinExistence type="predicted"/>
<keyword evidence="2" id="KW-1185">Reference proteome</keyword>
<dbReference type="EMBL" id="NESQ01000176">
    <property type="protein sequence ID" value="PUU76766.1"/>
    <property type="molecule type" value="Genomic_DNA"/>
</dbReference>
<dbReference type="Proteomes" id="UP000244722">
    <property type="component" value="Unassembled WGS sequence"/>
</dbReference>
<sequence>MILYHTCFSNCISLPFSPPRPAISMSATSFGAPLPTLLQPLVERKKKTCEEGPLL</sequence>
<evidence type="ECO:0000313" key="1">
    <source>
        <dbReference type="EMBL" id="PUU76766.1"/>
    </source>
</evidence>
<organism evidence="1 2">
    <name type="scientific">Tuber borchii</name>
    <name type="common">White truffle</name>
    <dbReference type="NCBI Taxonomy" id="42251"/>
    <lineage>
        <taxon>Eukaryota</taxon>
        <taxon>Fungi</taxon>
        <taxon>Dikarya</taxon>
        <taxon>Ascomycota</taxon>
        <taxon>Pezizomycotina</taxon>
        <taxon>Pezizomycetes</taxon>
        <taxon>Pezizales</taxon>
        <taxon>Tuberaceae</taxon>
        <taxon>Tuber</taxon>
    </lineage>
</organism>
<comment type="caution">
    <text evidence="1">The sequence shown here is derived from an EMBL/GenBank/DDBJ whole genome shotgun (WGS) entry which is preliminary data.</text>
</comment>
<name>A0A2T6ZMU2_TUBBO</name>
<protein>
    <submittedName>
        <fullName evidence="1">Uncharacterized protein</fullName>
    </submittedName>
</protein>
<accession>A0A2T6ZMU2</accession>
<evidence type="ECO:0000313" key="2">
    <source>
        <dbReference type="Proteomes" id="UP000244722"/>
    </source>
</evidence>
<reference evidence="1 2" key="1">
    <citation type="submission" date="2017-04" db="EMBL/GenBank/DDBJ databases">
        <title>Draft genome sequence of Tuber borchii Vittad., a whitish edible truffle.</title>
        <authorList>
            <consortium name="DOE Joint Genome Institute"/>
            <person name="Murat C."/>
            <person name="Kuo A."/>
            <person name="Barry K.W."/>
            <person name="Clum A."/>
            <person name="Dockter R.B."/>
            <person name="Fauchery L."/>
            <person name="Iotti M."/>
            <person name="Kohler A."/>
            <person name="Labutti K."/>
            <person name="Lindquist E.A."/>
            <person name="Lipzen A."/>
            <person name="Ohm R.A."/>
            <person name="Wang M."/>
            <person name="Grigoriev I.V."/>
            <person name="Zambonelli A."/>
            <person name="Martin F.M."/>
        </authorList>
    </citation>
    <scope>NUCLEOTIDE SEQUENCE [LARGE SCALE GENOMIC DNA]</scope>
    <source>
        <strain evidence="1 2">Tbo3840</strain>
    </source>
</reference>
<dbReference type="AlphaFoldDB" id="A0A2T6ZMU2"/>
<gene>
    <name evidence="1" type="ORF">B9Z19DRAFT_1087597</name>
</gene>